<dbReference type="RefSeq" id="WP_203919037.1">
    <property type="nucleotide sequence ID" value="NZ_BONZ01000034.1"/>
</dbReference>
<dbReference type="Proteomes" id="UP000642748">
    <property type="component" value="Unassembled WGS sequence"/>
</dbReference>
<dbReference type="EMBL" id="BONZ01000034">
    <property type="protein sequence ID" value="GIH15401.1"/>
    <property type="molecule type" value="Genomic_DNA"/>
</dbReference>
<keyword evidence="2" id="KW-0812">Transmembrane</keyword>
<feature type="region of interest" description="Disordered" evidence="1">
    <location>
        <begin position="1"/>
        <end position="29"/>
    </location>
</feature>
<evidence type="ECO:0000256" key="1">
    <source>
        <dbReference type="SAM" id="MobiDB-lite"/>
    </source>
</evidence>
<keyword evidence="4" id="KW-1185">Reference proteome</keyword>
<organism evidence="3 4">
    <name type="scientific">Rugosimonospora africana</name>
    <dbReference type="NCBI Taxonomy" id="556532"/>
    <lineage>
        <taxon>Bacteria</taxon>
        <taxon>Bacillati</taxon>
        <taxon>Actinomycetota</taxon>
        <taxon>Actinomycetes</taxon>
        <taxon>Micromonosporales</taxon>
        <taxon>Micromonosporaceae</taxon>
        <taxon>Rugosimonospora</taxon>
    </lineage>
</organism>
<dbReference type="AlphaFoldDB" id="A0A8J3VRC8"/>
<keyword evidence="2" id="KW-0472">Membrane</keyword>
<proteinExistence type="predicted"/>
<evidence type="ECO:0000313" key="3">
    <source>
        <dbReference type="EMBL" id="GIH15401.1"/>
    </source>
</evidence>
<feature type="transmembrane region" description="Helical" evidence="2">
    <location>
        <begin position="45"/>
        <end position="65"/>
    </location>
</feature>
<keyword evidence="2" id="KW-1133">Transmembrane helix</keyword>
<protein>
    <submittedName>
        <fullName evidence="3">Uncharacterized protein</fullName>
    </submittedName>
</protein>
<gene>
    <name evidence="3" type="ORF">Raf01_35730</name>
</gene>
<evidence type="ECO:0000313" key="4">
    <source>
        <dbReference type="Proteomes" id="UP000642748"/>
    </source>
</evidence>
<evidence type="ECO:0000256" key="2">
    <source>
        <dbReference type="SAM" id="Phobius"/>
    </source>
</evidence>
<sequence length="420" mass="43113">MREDDDEYLTGLLASLGDRAPDPMSSVERAITDGRARRRRRRQRVSVSGAVAAVAALAVAVAVMVPRGGSAPVPASLPSVAPSPSPTMPAAPAACRAGLLPEPPGVTDTQVVAADPTGRYQAGYAWRGAGWTVVLWDQGKLETVTTVPGKRPTVAGVNSAGVVTGYTVPRDPQSPTESSIWTLAAGKLSYLPSPPGGTAMTQFRAEGINGAGDVVGVGYELNPKEPDTMSEHLIVWPADDPAEPRTLASPAGTTPAPTAVPDLASIDDQGRVYATLTVSDGKPGLLRSVPYVWSPAGVAAKLPVPDGFVGRSAVRGDQLLGNLKASGTLAYGSLDLGTGQLLRYPDSVVATSVNRWGWAIGAVDKQTPVAVFAGSVVKLPVPVGGGAGYAQAYTISDTGATIGGDVTLAGQRHAVLWTCR</sequence>
<comment type="caution">
    <text evidence="3">The sequence shown here is derived from an EMBL/GenBank/DDBJ whole genome shotgun (WGS) entry which is preliminary data.</text>
</comment>
<reference evidence="3" key="1">
    <citation type="submission" date="2021-01" db="EMBL/GenBank/DDBJ databases">
        <title>Whole genome shotgun sequence of Rugosimonospora africana NBRC 104875.</title>
        <authorList>
            <person name="Komaki H."/>
            <person name="Tamura T."/>
        </authorList>
    </citation>
    <scope>NUCLEOTIDE SEQUENCE</scope>
    <source>
        <strain evidence="3">NBRC 104875</strain>
    </source>
</reference>
<name>A0A8J3VRC8_9ACTN</name>
<accession>A0A8J3VRC8</accession>